<keyword evidence="3" id="KW-0677">Repeat</keyword>
<dbReference type="Pfam" id="PF00096">
    <property type="entry name" value="zf-C2H2"/>
    <property type="match status" value="2"/>
</dbReference>
<feature type="domain" description="C2H2-type" evidence="8">
    <location>
        <begin position="788"/>
        <end position="815"/>
    </location>
</feature>
<dbReference type="Proteomes" id="UP000838756">
    <property type="component" value="Unassembled WGS sequence"/>
</dbReference>
<dbReference type="AlphaFoldDB" id="A0A8S4S4N8"/>
<dbReference type="InterPro" id="IPR036236">
    <property type="entry name" value="Znf_C2H2_sf"/>
</dbReference>
<keyword evidence="4 7" id="KW-0863">Zinc-finger</keyword>
<feature type="domain" description="C2H2-type" evidence="8">
    <location>
        <begin position="352"/>
        <end position="374"/>
    </location>
</feature>
<dbReference type="InterPro" id="IPR013087">
    <property type="entry name" value="Znf_C2H2_type"/>
</dbReference>
<dbReference type="PANTHER" id="PTHR24406">
    <property type="entry name" value="TRANSCRIPTIONAL REPRESSOR CTCFL-RELATED"/>
    <property type="match status" value="1"/>
</dbReference>
<dbReference type="SMART" id="SM00355">
    <property type="entry name" value="ZnF_C2H2"/>
    <property type="match status" value="21"/>
</dbReference>
<evidence type="ECO:0000256" key="1">
    <source>
        <dbReference type="ARBA" id="ARBA00004123"/>
    </source>
</evidence>
<dbReference type="GO" id="GO:0005634">
    <property type="term" value="C:nucleus"/>
    <property type="evidence" value="ECO:0007669"/>
    <property type="project" value="UniProtKB-SubCell"/>
</dbReference>
<feature type="domain" description="C2H2-type" evidence="8">
    <location>
        <begin position="573"/>
        <end position="595"/>
    </location>
</feature>
<dbReference type="GO" id="GO:0008270">
    <property type="term" value="F:zinc ion binding"/>
    <property type="evidence" value="ECO:0007669"/>
    <property type="project" value="UniProtKB-KW"/>
</dbReference>
<reference evidence="9" key="1">
    <citation type="submission" date="2022-03" db="EMBL/GenBank/DDBJ databases">
        <authorList>
            <person name="Lindestad O."/>
        </authorList>
    </citation>
    <scope>NUCLEOTIDE SEQUENCE</scope>
</reference>
<name>A0A8S4S4N8_9NEOP</name>
<dbReference type="EMBL" id="CAKXAJ010026023">
    <property type="protein sequence ID" value="CAH2251348.1"/>
    <property type="molecule type" value="Genomic_DNA"/>
</dbReference>
<feature type="domain" description="C2H2-type" evidence="8">
    <location>
        <begin position="208"/>
        <end position="230"/>
    </location>
</feature>
<dbReference type="InterPro" id="IPR050888">
    <property type="entry name" value="ZnF_C2H2-type_TF"/>
</dbReference>
<feature type="domain" description="C2H2-type" evidence="8">
    <location>
        <begin position="294"/>
        <end position="322"/>
    </location>
</feature>
<keyword evidence="2" id="KW-0479">Metal-binding</keyword>
<keyword evidence="10" id="KW-1185">Reference proteome</keyword>
<feature type="domain" description="C2H2-type" evidence="8">
    <location>
        <begin position="324"/>
        <end position="351"/>
    </location>
</feature>
<evidence type="ECO:0000256" key="5">
    <source>
        <dbReference type="ARBA" id="ARBA00022833"/>
    </source>
</evidence>
<evidence type="ECO:0000313" key="9">
    <source>
        <dbReference type="EMBL" id="CAH2251348.1"/>
    </source>
</evidence>
<keyword evidence="6" id="KW-0539">Nucleus</keyword>
<dbReference type="PROSITE" id="PS00028">
    <property type="entry name" value="ZINC_FINGER_C2H2_1"/>
    <property type="match status" value="15"/>
</dbReference>
<accession>A0A8S4S4N8</accession>
<keyword evidence="5" id="KW-0862">Zinc</keyword>
<evidence type="ECO:0000256" key="6">
    <source>
        <dbReference type="ARBA" id="ARBA00023242"/>
    </source>
</evidence>
<feature type="domain" description="C2H2-type" evidence="8">
    <location>
        <begin position="547"/>
        <end position="569"/>
    </location>
</feature>
<evidence type="ECO:0000259" key="8">
    <source>
        <dbReference type="PROSITE" id="PS50157"/>
    </source>
</evidence>
<evidence type="ECO:0000256" key="3">
    <source>
        <dbReference type="ARBA" id="ARBA00022737"/>
    </source>
</evidence>
<dbReference type="FunFam" id="3.30.160.60:FF:000671">
    <property type="entry name" value="Zinc finger protein 26"/>
    <property type="match status" value="1"/>
</dbReference>
<comment type="caution">
    <text evidence="9">The sequence shown here is derived from an EMBL/GenBank/DDBJ whole genome shotgun (WGS) entry which is preliminary data.</text>
</comment>
<sequence length="904" mass="105593">MEGDTNCLNEISGRIDKSFLFLGVRAQTENENSVIIESTENLHLGETFKIEKRRYQRSARAESRFVTKKNASALLECWSICPFRWKRNRFKCAYCEENFTDCTKLRTHVRLCSTQHSIKDIYSKFKEMTLINVDITEASCRICDLPYGEVNEMRHHAAEHGYEIDTSHPDGVLPFYLDKESWRCVICHEIFNNFLKLYEHMNTHYQHYICATCGKGYMTAPRLRKHSEVHITGTFPCDKCKRVFTMRAARDYHKSHAHAKGPRYECPQCNMRFGGYYERMNHLNEAHREKEVAYKCAHCELSFKTSGKRATHVKSIHFPQQRNFACPFCKWFFKTGYELKRHIVRHTGERNFCCTLCGKTFPRNRALRKHLKTHEDLNCSANANSGDVVVEVKRFRKLKDVVCARQMRRRRRANNELPEESEKRIDKTMMRKNAMTILECSTAWAFRWFQSAFYCSYCDLKFVEPLFLRDHVHSLHLKDIPTKRIFLKLTENNMVKVDVTSLQCRMCKSFMENIDVLKNHLISEHGKPFHTDFKDGVLPFKLEADRFKCQYCPLYFASFAKINKHMNTHYQNYVCDACGKAFASKSRFRTHVQSHEVGSFPCGECGEILETRAARMCHRLRAHKKGPDDEDRRTIAIKWKKKPRIIGEKANAALILECSNAVAFRWMRGKFMCAYCPKLCADLNEVRSHTKIHDKLDIVEKPTARNSIPFKVDVTNLKCRLCNSNVNNLNGLKDHLHEAHEIEFNADSGDGVTPFILTGSEYRCVICHVIFEACWNLLTHMNVHYQSYICHACGKGYSAKHKLRTHQKEHESGEFKCPKCDLVFKNRVLKNRHVALTHGRKKRYRCPICDVYLDSCHSRSIHLAKVHDQKREYKCNLCPAIFGTGASRYSHLRRVHNTSMKMGV</sequence>
<feature type="domain" description="C2H2-type" evidence="8">
    <location>
        <begin position="453"/>
        <end position="481"/>
    </location>
</feature>
<evidence type="ECO:0000256" key="2">
    <source>
        <dbReference type="ARBA" id="ARBA00022723"/>
    </source>
</evidence>
<organism evidence="9 10">
    <name type="scientific">Pararge aegeria aegeria</name>
    <dbReference type="NCBI Taxonomy" id="348720"/>
    <lineage>
        <taxon>Eukaryota</taxon>
        <taxon>Metazoa</taxon>
        <taxon>Ecdysozoa</taxon>
        <taxon>Arthropoda</taxon>
        <taxon>Hexapoda</taxon>
        <taxon>Insecta</taxon>
        <taxon>Pterygota</taxon>
        <taxon>Neoptera</taxon>
        <taxon>Endopterygota</taxon>
        <taxon>Lepidoptera</taxon>
        <taxon>Glossata</taxon>
        <taxon>Ditrysia</taxon>
        <taxon>Papilionoidea</taxon>
        <taxon>Nymphalidae</taxon>
        <taxon>Satyrinae</taxon>
        <taxon>Satyrini</taxon>
        <taxon>Parargina</taxon>
        <taxon>Pararge</taxon>
    </lineage>
</organism>
<gene>
    <name evidence="9" type="primary">jg5994</name>
    <name evidence="9" type="ORF">PAEG_LOCUS22212</name>
</gene>
<dbReference type="Gene3D" id="3.30.160.60">
    <property type="entry name" value="Classic Zinc Finger"/>
    <property type="match status" value="9"/>
</dbReference>
<proteinExistence type="predicted"/>
<feature type="domain" description="C2H2-type" evidence="8">
    <location>
        <begin position="873"/>
        <end position="901"/>
    </location>
</feature>
<dbReference type="SUPFAM" id="SSF57667">
    <property type="entry name" value="beta-beta-alpha zinc fingers"/>
    <property type="match status" value="7"/>
</dbReference>
<dbReference type="Pfam" id="PF13912">
    <property type="entry name" value="zf-C2H2_6"/>
    <property type="match status" value="1"/>
</dbReference>
<feature type="domain" description="C2H2-type" evidence="8">
    <location>
        <begin position="815"/>
        <end position="843"/>
    </location>
</feature>
<dbReference type="PROSITE" id="PS50157">
    <property type="entry name" value="ZINC_FINGER_C2H2_2"/>
    <property type="match status" value="11"/>
</dbReference>
<evidence type="ECO:0000256" key="4">
    <source>
        <dbReference type="ARBA" id="ARBA00022771"/>
    </source>
</evidence>
<comment type="subcellular location">
    <subcellularLocation>
        <location evidence="1">Nucleus</location>
    </subcellularLocation>
</comment>
<protein>
    <submittedName>
        <fullName evidence="9">Jg5994 protein</fullName>
    </submittedName>
</protein>
<evidence type="ECO:0000256" key="7">
    <source>
        <dbReference type="PROSITE-ProRule" id="PRU00042"/>
    </source>
</evidence>
<evidence type="ECO:0000313" key="10">
    <source>
        <dbReference type="Proteomes" id="UP000838756"/>
    </source>
</evidence>
<feature type="domain" description="C2H2-type" evidence="8">
    <location>
        <begin position="90"/>
        <end position="121"/>
    </location>
</feature>
<dbReference type="OrthoDB" id="3069995at2759"/>